<dbReference type="InterPro" id="IPR006016">
    <property type="entry name" value="UspA"/>
</dbReference>
<evidence type="ECO:0000313" key="2">
    <source>
        <dbReference type="EMBL" id="EKO39821.1"/>
    </source>
</evidence>
<dbReference type="Gene3D" id="3.40.50.620">
    <property type="entry name" value="HUPs"/>
    <property type="match status" value="1"/>
</dbReference>
<organism evidence="2 3">
    <name type="scientific">Solidesulfovibrio magneticus str. Maddingley MBC34</name>
    <dbReference type="NCBI Taxonomy" id="1206767"/>
    <lineage>
        <taxon>Bacteria</taxon>
        <taxon>Pseudomonadati</taxon>
        <taxon>Thermodesulfobacteriota</taxon>
        <taxon>Desulfovibrionia</taxon>
        <taxon>Desulfovibrionales</taxon>
        <taxon>Desulfovibrionaceae</taxon>
        <taxon>Solidesulfovibrio</taxon>
    </lineage>
</organism>
<dbReference type="CDD" id="cd00293">
    <property type="entry name" value="USP-like"/>
    <property type="match status" value="1"/>
</dbReference>
<dbReference type="EMBL" id="ALAO01000114">
    <property type="protein sequence ID" value="EKO39821.1"/>
    <property type="molecule type" value="Genomic_DNA"/>
</dbReference>
<dbReference type="Proteomes" id="UP000006272">
    <property type="component" value="Unassembled WGS sequence"/>
</dbReference>
<proteinExistence type="predicted"/>
<accession>K6GS65</accession>
<comment type="caution">
    <text evidence="2">The sequence shown here is derived from an EMBL/GenBank/DDBJ whole genome shotgun (WGS) entry which is preliminary data.</text>
</comment>
<protein>
    <submittedName>
        <fullName evidence="2">Universal stress family protein</fullName>
    </submittedName>
</protein>
<feature type="domain" description="UspA" evidence="1">
    <location>
        <begin position="41"/>
        <end position="144"/>
    </location>
</feature>
<sequence>MTLSLAEPGTPGKRLTGRLCEFFIIGPWFALTTAAESKFMERILVGIDASHPFWEALDRALCLGPRIQARVSVLVVFPPNEGQGGEAGQAILRRVESEIAAAATTGATVELFVTEGRFDQAMVSAAGQLKTTLLVAAATGRDEQGGERETENLGRILAGVDCRVELVSPKRRLEPKKDGL</sequence>
<gene>
    <name evidence="2" type="ORF">B193_1447</name>
</gene>
<evidence type="ECO:0000259" key="1">
    <source>
        <dbReference type="Pfam" id="PF00582"/>
    </source>
</evidence>
<dbReference type="AlphaFoldDB" id="K6GS65"/>
<dbReference type="InterPro" id="IPR014729">
    <property type="entry name" value="Rossmann-like_a/b/a_fold"/>
</dbReference>
<dbReference type="SUPFAM" id="SSF52402">
    <property type="entry name" value="Adenine nucleotide alpha hydrolases-like"/>
    <property type="match status" value="1"/>
</dbReference>
<dbReference type="Pfam" id="PF00582">
    <property type="entry name" value="Usp"/>
    <property type="match status" value="1"/>
</dbReference>
<evidence type="ECO:0000313" key="3">
    <source>
        <dbReference type="Proteomes" id="UP000006272"/>
    </source>
</evidence>
<name>K6GS65_9BACT</name>
<dbReference type="PATRIC" id="fig|1206767.3.peg.1408"/>
<reference evidence="2 3" key="1">
    <citation type="submission" date="2012-07" db="EMBL/GenBank/DDBJ databases">
        <title>Draft genome sequence of Desulfovibrio magneticus str. Maddingley MBC34 obtained from a metagenomic sequence of a methanogenic enrichment isolated from coal-seam formation water in Victoria, Australia.</title>
        <authorList>
            <person name="Greenfield P."/>
            <person name="Hendry P."/>
            <person name="Li D."/>
            <person name="Rosewarne C.P."/>
            <person name="Tran-Dinh N."/>
            <person name="Elbourne L.D.H."/>
            <person name="Paulsen I.T."/>
            <person name="Midgley D.J."/>
        </authorList>
    </citation>
    <scope>NUCLEOTIDE SEQUENCE [LARGE SCALE GENOMIC DNA]</scope>
    <source>
        <strain evidence="3">Maddingley MBC34</strain>
    </source>
</reference>